<evidence type="ECO:0000256" key="1">
    <source>
        <dbReference type="ARBA" id="ARBA00004123"/>
    </source>
</evidence>
<dbReference type="RefSeq" id="XP_014671276.1">
    <property type="nucleotide sequence ID" value="XM_014815790.1"/>
</dbReference>
<gene>
    <name evidence="7" type="primary">LOC106812035</name>
</gene>
<dbReference type="PANTHER" id="PTHR12709:SF5">
    <property type="entry name" value="DNA-DIRECTED RNA POLYMERASE I SUBUNIT RPA43"/>
    <property type="match status" value="1"/>
</dbReference>
<dbReference type="InterPro" id="IPR036898">
    <property type="entry name" value="RNA_pol_Rpb7-like_N_sf"/>
</dbReference>
<evidence type="ECO:0000256" key="5">
    <source>
        <dbReference type="SAM" id="MobiDB-lite"/>
    </source>
</evidence>
<keyword evidence="4" id="KW-0539">Nucleus</keyword>
<feature type="compositionally biased region" description="Basic and acidic residues" evidence="5">
    <location>
        <begin position="215"/>
        <end position="226"/>
    </location>
</feature>
<feature type="compositionally biased region" description="Basic residues" evidence="5">
    <location>
        <begin position="345"/>
        <end position="354"/>
    </location>
</feature>
<evidence type="ECO:0000313" key="7">
    <source>
        <dbReference type="RefSeq" id="XP_014671276.1"/>
    </source>
</evidence>
<accession>A0ABM1EGF5</accession>
<proteinExistence type="predicted"/>
<name>A0ABM1EGF5_PRICU</name>
<evidence type="ECO:0000256" key="4">
    <source>
        <dbReference type="ARBA" id="ARBA00023242"/>
    </source>
</evidence>
<keyword evidence="6" id="KW-1185">Reference proteome</keyword>
<comment type="subcellular location">
    <subcellularLocation>
        <location evidence="1">Nucleus</location>
    </subcellularLocation>
</comment>
<evidence type="ECO:0000313" key="6">
    <source>
        <dbReference type="Proteomes" id="UP000695022"/>
    </source>
</evidence>
<dbReference type="Proteomes" id="UP000695022">
    <property type="component" value="Unplaced"/>
</dbReference>
<evidence type="ECO:0000256" key="2">
    <source>
        <dbReference type="ARBA" id="ARBA00022478"/>
    </source>
</evidence>
<feature type="compositionally biased region" description="Basic and acidic residues" evidence="5">
    <location>
        <begin position="355"/>
        <end position="367"/>
    </location>
</feature>
<protein>
    <submittedName>
        <fullName evidence="7">DNA-directed RNA polymerase I subunit RPA43-like</fullName>
    </submittedName>
</protein>
<feature type="compositionally biased region" description="Basic residues" evidence="5">
    <location>
        <begin position="400"/>
        <end position="411"/>
    </location>
</feature>
<reference evidence="7" key="1">
    <citation type="submission" date="2025-08" db="UniProtKB">
        <authorList>
            <consortium name="RefSeq"/>
        </authorList>
    </citation>
    <scope>IDENTIFICATION</scope>
</reference>
<feature type="region of interest" description="Disordered" evidence="5">
    <location>
        <begin position="212"/>
        <end position="312"/>
    </location>
</feature>
<dbReference type="InterPro" id="IPR045113">
    <property type="entry name" value="Rpb7-like"/>
</dbReference>
<dbReference type="Gene3D" id="3.30.1490.120">
    <property type="entry name" value="RNA polymerase Rpb7-like, N-terminal domain"/>
    <property type="match status" value="1"/>
</dbReference>
<dbReference type="PANTHER" id="PTHR12709">
    <property type="entry name" value="DNA-DIRECTED RNA POLYMERASE II, III"/>
    <property type="match status" value="1"/>
</dbReference>
<evidence type="ECO:0000256" key="3">
    <source>
        <dbReference type="ARBA" id="ARBA00023163"/>
    </source>
</evidence>
<keyword evidence="2" id="KW-0240">DNA-directed RNA polymerase</keyword>
<dbReference type="GeneID" id="106812035"/>
<organism evidence="6 7">
    <name type="scientific">Priapulus caudatus</name>
    <name type="common">Priapulid worm</name>
    <dbReference type="NCBI Taxonomy" id="37621"/>
    <lineage>
        <taxon>Eukaryota</taxon>
        <taxon>Metazoa</taxon>
        <taxon>Ecdysozoa</taxon>
        <taxon>Scalidophora</taxon>
        <taxon>Priapulida</taxon>
        <taxon>Priapulimorpha</taxon>
        <taxon>Priapulimorphida</taxon>
        <taxon>Priapulidae</taxon>
        <taxon>Priapulus</taxon>
    </lineage>
</organism>
<feature type="compositionally biased region" description="Polar residues" evidence="5">
    <location>
        <begin position="388"/>
        <end position="397"/>
    </location>
</feature>
<sequence length="411" mass="46238">MSLLTFKEACKLISDKYSCFKKCKQIRQFSLPPFYIGKWRTGVNAVLSNKLEYYSHRLGGVFVAYDNIQLQQSNGCMTDDQSHIHFTLSYDAICFQPQVGCLMKGIINKIGHNHIGCLVHSIFNASIVHMPDGAPDIQMNIGDEIMFEVVDVVTHHGGLIHIKGKLTKESSEEMERITQNSVTTTSLKNSLIEDDIIPFSFTKLIFKNGSATQEKTLDSEISKSEAGHMYSSNPHASPRKKRNHRENKPNDDSGLVEMNVIGNAGDFDERPHGGNRSLDTEPDTDKVDNNVSVAIGERSSRKKKKRKRDSDIDALHVSKHCNAEQSNKRDNFRNAAVNESAVSNVRRHKKHKKSRNNEIDVEDKNFKTESGVQITEGPHPHHGHGVIDNTTTCSANIVPNRKRKKHKKEKS</sequence>
<keyword evidence="3" id="KW-0804">Transcription</keyword>
<feature type="region of interest" description="Disordered" evidence="5">
    <location>
        <begin position="340"/>
        <end position="411"/>
    </location>
</feature>